<dbReference type="PROSITE" id="PS51504">
    <property type="entry name" value="H15"/>
    <property type="match status" value="1"/>
</dbReference>
<evidence type="ECO:0000256" key="5">
    <source>
        <dbReference type="ARBA" id="ARBA00022853"/>
    </source>
</evidence>
<keyword evidence="7" id="KW-0805">Transcription regulation</keyword>
<feature type="compositionally biased region" description="Low complexity" evidence="12">
    <location>
        <begin position="86"/>
        <end position="99"/>
    </location>
</feature>
<evidence type="ECO:0000256" key="9">
    <source>
        <dbReference type="ARBA" id="ARBA00023163"/>
    </source>
</evidence>
<dbReference type="GO" id="GO:0003677">
    <property type="term" value="F:DNA binding"/>
    <property type="evidence" value="ECO:0007669"/>
    <property type="project" value="UniProtKB-KW"/>
</dbReference>
<keyword evidence="15" id="KW-1185">Reference proteome</keyword>
<keyword evidence="3" id="KW-0597">Phosphoprotein</keyword>
<keyword evidence="8" id="KW-0238">DNA-binding</keyword>
<dbReference type="InterPro" id="IPR005818">
    <property type="entry name" value="Histone_H1/H5_H15"/>
</dbReference>
<keyword evidence="5" id="KW-0156">Chromatin regulator</keyword>
<keyword evidence="2" id="KW-0217">Developmental protein</keyword>
<dbReference type="Pfam" id="PF00538">
    <property type="entry name" value="Linker_histone"/>
    <property type="match status" value="1"/>
</dbReference>
<keyword evidence="10" id="KW-0539">Nucleus</keyword>
<dbReference type="InterPro" id="IPR036390">
    <property type="entry name" value="WH_DNA-bd_sf"/>
</dbReference>
<evidence type="ECO:0000256" key="10">
    <source>
        <dbReference type="ARBA" id="ARBA00023242"/>
    </source>
</evidence>
<dbReference type="GO" id="GO:0030154">
    <property type="term" value="P:cell differentiation"/>
    <property type="evidence" value="ECO:0007669"/>
    <property type="project" value="UniProtKB-KW"/>
</dbReference>
<evidence type="ECO:0000256" key="12">
    <source>
        <dbReference type="SAM" id="MobiDB-lite"/>
    </source>
</evidence>
<evidence type="ECO:0000256" key="2">
    <source>
        <dbReference type="ARBA" id="ARBA00022473"/>
    </source>
</evidence>
<keyword evidence="1" id="KW-0158">Chromosome</keyword>
<evidence type="ECO:0000256" key="11">
    <source>
        <dbReference type="ARBA" id="ARBA00055987"/>
    </source>
</evidence>
<evidence type="ECO:0000313" key="15">
    <source>
        <dbReference type="Proteomes" id="UP000008912"/>
    </source>
</evidence>
<dbReference type="STRING" id="9646.ENSAMEP00000012707"/>
<proteinExistence type="predicted"/>
<evidence type="ECO:0000256" key="3">
    <source>
        <dbReference type="ARBA" id="ARBA00022553"/>
    </source>
</evidence>
<reference evidence="14" key="2">
    <citation type="submission" date="2025-08" db="UniProtKB">
        <authorList>
            <consortium name="Ensembl"/>
        </authorList>
    </citation>
    <scope>IDENTIFICATION</scope>
</reference>
<dbReference type="Gene3D" id="1.10.10.10">
    <property type="entry name" value="Winged helix-like DNA-binding domain superfamily/Winged helix DNA-binding domain"/>
    <property type="match status" value="1"/>
</dbReference>
<reference evidence="14 15" key="1">
    <citation type="journal article" date="2010" name="Nature">
        <title>The sequence and de novo assembly of the giant panda genome.</title>
        <authorList>
            <person name="Li R."/>
            <person name="Fan W."/>
            <person name="Tian G."/>
            <person name="Zhu H."/>
            <person name="He L."/>
            <person name="Cai J."/>
            <person name="Huang Q."/>
            <person name="Cai Q."/>
            <person name="Li B."/>
            <person name="Bai Y."/>
            <person name="Zhang Z."/>
            <person name="Zhang Y."/>
            <person name="Wang W."/>
            <person name="Li J."/>
            <person name="Wei F."/>
            <person name="Li H."/>
            <person name="Jian M."/>
            <person name="Li J."/>
            <person name="Zhang Z."/>
            <person name="Nielsen R."/>
            <person name="Li D."/>
            <person name="Gu W."/>
            <person name="Yang Z."/>
            <person name="Xuan Z."/>
            <person name="Ryder O.A."/>
            <person name="Leung F.C."/>
            <person name="Zhou Y."/>
            <person name="Cao J."/>
            <person name="Sun X."/>
            <person name="Fu Y."/>
            <person name="Fang X."/>
            <person name="Guo X."/>
            <person name="Wang B."/>
            <person name="Hou R."/>
            <person name="Shen F."/>
            <person name="Mu B."/>
            <person name="Ni P."/>
            <person name="Lin R."/>
            <person name="Qian W."/>
            <person name="Wang G."/>
            <person name="Yu C."/>
            <person name="Nie W."/>
            <person name="Wang J."/>
            <person name="Wu Z."/>
            <person name="Liang H."/>
            <person name="Min J."/>
            <person name="Wu Q."/>
            <person name="Cheng S."/>
            <person name="Ruan J."/>
            <person name="Wang M."/>
            <person name="Shi Z."/>
            <person name="Wen M."/>
            <person name="Liu B."/>
            <person name="Ren X."/>
            <person name="Zheng H."/>
            <person name="Dong D."/>
            <person name="Cook K."/>
            <person name="Shan G."/>
            <person name="Zhang H."/>
            <person name="Kosiol C."/>
            <person name="Xie X."/>
            <person name="Lu Z."/>
            <person name="Zheng H."/>
            <person name="Li Y."/>
            <person name="Steiner C.C."/>
            <person name="Lam T.T."/>
            <person name="Lin S."/>
            <person name="Zhang Q."/>
            <person name="Li G."/>
            <person name="Tian J."/>
            <person name="Gong T."/>
            <person name="Liu H."/>
            <person name="Zhang D."/>
            <person name="Fang L."/>
            <person name="Ye C."/>
            <person name="Zhang J."/>
            <person name="Hu W."/>
            <person name="Xu A."/>
            <person name="Ren Y."/>
            <person name="Zhang G."/>
            <person name="Bruford M.W."/>
            <person name="Li Q."/>
            <person name="Ma L."/>
            <person name="Guo Y."/>
            <person name="An N."/>
            <person name="Hu Y."/>
            <person name="Zheng Y."/>
            <person name="Shi Y."/>
            <person name="Li Z."/>
            <person name="Liu Q."/>
            <person name="Chen Y."/>
            <person name="Zhao J."/>
            <person name="Qu N."/>
            <person name="Zhao S."/>
            <person name="Tian F."/>
            <person name="Wang X."/>
            <person name="Wang H."/>
            <person name="Xu L."/>
            <person name="Liu X."/>
            <person name="Vinar T."/>
            <person name="Wang Y."/>
            <person name="Lam T.W."/>
            <person name="Yiu S.M."/>
            <person name="Liu S."/>
            <person name="Zhang H."/>
            <person name="Li D."/>
            <person name="Huang Y."/>
            <person name="Wang X."/>
            <person name="Yang G."/>
            <person name="Jiang Z."/>
            <person name="Wang J."/>
            <person name="Qin N."/>
            <person name="Li L."/>
            <person name="Li J."/>
            <person name="Bolund L."/>
            <person name="Kristiansen K."/>
            <person name="Wong G.K."/>
            <person name="Olson M."/>
            <person name="Zhang X."/>
            <person name="Li S."/>
            <person name="Yang H."/>
            <person name="Wang J."/>
            <person name="Wang J."/>
        </authorList>
    </citation>
    <scope>NUCLEOTIDE SEQUENCE [LARGE SCALE GENOMIC DNA]</scope>
</reference>
<evidence type="ECO:0000256" key="4">
    <source>
        <dbReference type="ARBA" id="ARBA00022782"/>
    </source>
</evidence>
<evidence type="ECO:0000313" key="14">
    <source>
        <dbReference type="Ensembl" id="ENSAMEP00000012707.2"/>
    </source>
</evidence>
<evidence type="ECO:0000256" key="6">
    <source>
        <dbReference type="ARBA" id="ARBA00022871"/>
    </source>
</evidence>
<dbReference type="FunFam" id="1.10.10.10:FF:000724">
    <property type="entry name" value="Histone H1-like protein in spermatids 1"/>
    <property type="match status" value="1"/>
</dbReference>
<keyword evidence="6" id="KW-0744">Spermatogenesis</keyword>
<dbReference type="GO" id="GO:0006334">
    <property type="term" value="P:nucleosome assembly"/>
    <property type="evidence" value="ECO:0007669"/>
    <property type="project" value="InterPro"/>
</dbReference>
<evidence type="ECO:0000259" key="13">
    <source>
        <dbReference type="PROSITE" id="PS51504"/>
    </source>
</evidence>
<evidence type="ECO:0000256" key="7">
    <source>
        <dbReference type="ARBA" id="ARBA00023015"/>
    </source>
</evidence>
<evidence type="ECO:0000256" key="1">
    <source>
        <dbReference type="ARBA" id="ARBA00022454"/>
    </source>
</evidence>
<organism evidence="14 15">
    <name type="scientific">Ailuropoda melanoleuca</name>
    <name type="common">Giant panda</name>
    <dbReference type="NCBI Taxonomy" id="9646"/>
    <lineage>
        <taxon>Eukaryota</taxon>
        <taxon>Metazoa</taxon>
        <taxon>Chordata</taxon>
        <taxon>Craniata</taxon>
        <taxon>Vertebrata</taxon>
        <taxon>Euteleostomi</taxon>
        <taxon>Mammalia</taxon>
        <taxon>Eutheria</taxon>
        <taxon>Laurasiatheria</taxon>
        <taxon>Carnivora</taxon>
        <taxon>Caniformia</taxon>
        <taxon>Ursidae</taxon>
        <taxon>Ailuropoda</taxon>
    </lineage>
</organism>
<comment type="function">
    <text evidence="11">DNA-binding protein that may be implicated in chromatin remodeling and/or transcriptional regulation during spermiogenesis, the process of spermatid maturation into spermatozoa.</text>
</comment>
<dbReference type="Proteomes" id="UP000008912">
    <property type="component" value="Unassembled WGS sequence"/>
</dbReference>
<sequence>WVHPSTRTASALLPRVPGSSDAHTLAEASEGTRSRDSPHPPKSSPWRLPAVTLGVPAPSSLHPPQEEMQKDTLAPLPSAPLASNTAQGAGQQASASGASDKNETGRRTSPKARRKPGISKVILGVVADRGMHNRVSLAALKKAVATMGYNMTRNAWRFKRVLKGLVDKGVLKQVTGKGASGSFCMGKKFASKFKLRAQRPRQSGQRQPRQRRLLVGSRRGHKRLRKEVRRVARCRRN</sequence>
<dbReference type="HOGENOM" id="CLU_105276_0_0_1"/>
<accession>G1M047</accession>
<feature type="domain" description="H15" evidence="13">
    <location>
        <begin position="114"/>
        <end position="187"/>
    </location>
</feature>
<dbReference type="eggNOG" id="ENOG502SVZZ">
    <property type="taxonomic scope" value="Eukaryota"/>
</dbReference>
<feature type="region of interest" description="Disordered" evidence="12">
    <location>
        <begin position="1"/>
        <end position="116"/>
    </location>
</feature>
<evidence type="ECO:0000256" key="8">
    <source>
        <dbReference type="ARBA" id="ARBA00023125"/>
    </source>
</evidence>
<dbReference type="GO" id="GO:0007283">
    <property type="term" value="P:spermatogenesis"/>
    <property type="evidence" value="ECO:0007669"/>
    <property type="project" value="UniProtKB-KW"/>
</dbReference>
<dbReference type="AlphaFoldDB" id="G1M047"/>
<keyword evidence="4" id="KW-0221">Differentiation</keyword>
<dbReference type="GeneTree" id="ENSGT00730000111487"/>
<keyword evidence="9" id="KW-0804">Transcription</keyword>
<reference evidence="14" key="3">
    <citation type="submission" date="2025-09" db="UniProtKB">
        <authorList>
            <consortium name="Ensembl"/>
        </authorList>
    </citation>
    <scope>IDENTIFICATION</scope>
</reference>
<feature type="compositionally biased region" description="Basic and acidic residues" evidence="12">
    <location>
        <begin position="30"/>
        <end position="39"/>
    </location>
</feature>
<dbReference type="InterPro" id="IPR036388">
    <property type="entry name" value="WH-like_DNA-bd_sf"/>
</dbReference>
<feature type="region of interest" description="Disordered" evidence="12">
    <location>
        <begin position="217"/>
        <end position="237"/>
    </location>
</feature>
<protein>
    <recommendedName>
        <fullName evidence="13">H15 domain-containing protein</fullName>
    </recommendedName>
</protein>
<dbReference type="GO" id="GO:0000786">
    <property type="term" value="C:nucleosome"/>
    <property type="evidence" value="ECO:0007669"/>
    <property type="project" value="InterPro"/>
</dbReference>
<dbReference type="Ensembl" id="ENSAMET00000013245.2">
    <property type="protein sequence ID" value="ENSAMEP00000012707.2"/>
    <property type="gene ID" value="ENSAMEG00000012076.2"/>
</dbReference>
<dbReference type="GO" id="GO:0030261">
    <property type="term" value="P:chromosome condensation"/>
    <property type="evidence" value="ECO:0007669"/>
    <property type="project" value="UniProtKB-ARBA"/>
</dbReference>
<dbReference type="SUPFAM" id="SSF46785">
    <property type="entry name" value="Winged helix' DNA-binding domain"/>
    <property type="match status" value="1"/>
</dbReference>
<name>G1M047_AILME</name>
<dbReference type="InParanoid" id="G1M047"/>